<organism evidence="1 2">
    <name type="scientific">Musa troglodytarum</name>
    <name type="common">fe'i banana</name>
    <dbReference type="NCBI Taxonomy" id="320322"/>
    <lineage>
        <taxon>Eukaryota</taxon>
        <taxon>Viridiplantae</taxon>
        <taxon>Streptophyta</taxon>
        <taxon>Embryophyta</taxon>
        <taxon>Tracheophyta</taxon>
        <taxon>Spermatophyta</taxon>
        <taxon>Magnoliopsida</taxon>
        <taxon>Liliopsida</taxon>
        <taxon>Zingiberales</taxon>
        <taxon>Musaceae</taxon>
        <taxon>Musa</taxon>
    </lineage>
</organism>
<evidence type="ECO:0000313" key="1">
    <source>
        <dbReference type="EMBL" id="URD85993.1"/>
    </source>
</evidence>
<sequence length="96" mass="10764">MALSCGIRSQFLCRSRGESRTTLAPRSSVSFPRDDKCRSLIRVRSSAISAPPMSGSFAPAISLTDEALNHLNTMRSVLKNWSEARWMLWHVLHYGV</sequence>
<dbReference type="AlphaFoldDB" id="A0A9E7JM07"/>
<dbReference type="EMBL" id="CP097504">
    <property type="protein sequence ID" value="URD85993.1"/>
    <property type="molecule type" value="Genomic_DNA"/>
</dbReference>
<reference evidence="1" key="1">
    <citation type="submission" date="2022-05" db="EMBL/GenBank/DDBJ databases">
        <title>The Musa troglodytarum L. genome provides insights into the mechanism of non-climacteric behaviour and enrichment of carotenoids.</title>
        <authorList>
            <person name="Wang J."/>
        </authorList>
    </citation>
    <scope>NUCLEOTIDE SEQUENCE</scope>
    <source>
        <tissue evidence="1">Leaf</tissue>
    </source>
</reference>
<keyword evidence="2" id="KW-1185">Reference proteome</keyword>
<dbReference type="Proteomes" id="UP001055439">
    <property type="component" value="Chromosome 2"/>
</dbReference>
<proteinExistence type="predicted"/>
<dbReference type="EMBL" id="CP097504">
    <property type="protein sequence ID" value="URD85994.1"/>
    <property type="molecule type" value="Genomic_DNA"/>
</dbReference>
<evidence type="ECO:0000313" key="2">
    <source>
        <dbReference type="Proteomes" id="UP001055439"/>
    </source>
</evidence>
<name>A0A9E7JM07_9LILI</name>
<accession>A0A9E7JM07</accession>
<protein>
    <submittedName>
        <fullName evidence="1">Iron-sulfur assembly protein</fullName>
    </submittedName>
</protein>
<gene>
    <name evidence="1" type="ORF">MUK42_28667</name>
</gene>